<protein>
    <recommendedName>
        <fullName evidence="3">DUF559 domain-containing protein</fullName>
    </recommendedName>
</protein>
<dbReference type="Proteomes" id="UP000001219">
    <property type="component" value="Chromosome"/>
</dbReference>
<evidence type="ECO:0008006" key="3">
    <source>
        <dbReference type="Google" id="ProtNLM"/>
    </source>
</evidence>
<dbReference type="KEGG" id="gbr:Gbro_0587"/>
<reference evidence="1 2" key="2">
    <citation type="journal article" date="2010" name="Stand. Genomic Sci.">
        <title>Complete genome sequence of Gordonia bronchialis type strain (3410).</title>
        <authorList>
            <person name="Ivanova N."/>
            <person name="Sikorski J."/>
            <person name="Jando M."/>
            <person name="Lapidus A."/>
            <person name="Nolan M."/>
            <person name="Lucas S."/>
            <person name="Del Rio T.G."/>
            <person name="Tice H."/>
            <person name="Copeland A."/>
            <person name="Cheng J.F."/>
            <person name="Chen F."/>
            <person name="Bruce D."/>
            <person name="Goodwin L."/>
            <person name="Pitluck S."/>
            <person name="Mavromatis K."/>
            <person name="Ovchinnikova G."/>
            <person name="Pati A."/>
            <person name="Chen A."/>
            <person name="Palaniappan K."/>
            <person name="Land M."/>
            <person name="Hauser L."/>
            <person name="Chang Y.J."/>
            <person name="Jeffries C.D."/>
            <person name="Chain P."/>
            <person name="Saunders E."/>
            <person name="Han C."/>
            <person name="Detter J.C."/>
            <person name="Brettin T."/>
            <person name="Rohde M."/>
            <person name="Goker M."/>
            <person name="Bristow J."/>
            <person name="Eisen J.A."/>
            <person name="Markowitz V."/>
            <person name="Hugenholtz P."/>
            <person name="Klenk H.P."/>
            <person name="Kyrpides N.C."/>
        </authorList>
    </citation>
    <scope>NUCLEOTIDE SEQUENCE [LARGE SCALE GENOMIC DNA]</scope>
    <source>
        <strain evidence="2">ATCC 25592 / DSM 43247 / BCRC 13721 / JCM 3198 / KCTC 3076 / NBRC 16047 / NCTC 10667</strain>
    </source>
</reference>
<accession>D0LEJ7</accession>
<evidence type="ECO:0000313" key="1">
    <source>
        <dbReference type="EMBL" id="ACY19915.1"/>
    </source>
</evidence>
<dbReference type="eggNOG" id="COG2852">
    <property type="taxonomic scope" value="Bacteria"/>
</dbReference>
<evidence type="ECO:0000313" key="2">
    <source>
        <dbReference type="Proteomes" id="UP000001219"/>
    </source>
</evidence>
<sequence length="274" mass="30902">MDLGVLNRAELLATDLTDADLRRKVRSGELTRLRSGWYAGRDADDDAVIAARRFGAISCVTGLRKHGLWIPPGYDSLHVRAGKAAQGRRRDYCHLPGRPLPVGTILDEIPLCLCCAAGCMTAEDWIAVTDSALNSLDLDIADLHEQMPRTDARIDHLLSRCDSRSQSGTESIVRVRLRALGFRVEVQPKIPDVGHVDLKVGRLLLECDSKLHHTSLENYRKDRRRDRKSLGHKYMTMRLTYDDALYGWDETLADIREVTLPQRHRIRRGTSAND</sequence>
<dbReference type="Gene3D" id="3.40.960.10">
    <property type="entry name" value="VSR Endonuclease"/>
    <property type="match status" value="1"/>
</dbReference>
<organism evidence="1 2">
    <name type="scientific">Gordonia bronchialis (strain ATCC 25592 / DSM 43247 / BCRC 13721 / JCM 3198 / KCTC 3076 / NBRC 16047 / NCTC 10667)</name>
    <name type="common">Rhodococcus bronchialis</name>
    <dbReference type="NCBI Taxonomy" id="526226"/>
    <lineage>
        <taxon>Bacteria</taxon>
        <taxon>Bacillati</taxon>
        <taxon>Actinomycetota</taxon>
        <taxon>Actinomycetes</taxon>
        <taxon>Mycobacteriales</taxon>
        <taxon>Gordoniaceae</taxon>
        <taxon>Gordonia</taxon>
    </lineage>
</organism>
<reference evidence="2" key="1">
    <citation type="submission" date="2009-10" db="EMBL/GenBank/DDBJ databases">
        <title>The complete chromosome of Gordonia bronchialis DSM 43247.</title>
        <authorList>
            <consortium name="US DOE Joint Genome Institute (JGI-PGF)"/>
            <person name="Lucas S."/>
            <person name="Copeland A."/>
            <person name="Lapidus A."/>
            <person name="Glavina del Rio T."/>
            <person name="Dalin E."/>
            <person name="Tice H."/>
            <person name="Bruce D."/>
            <person name="Goodwin L."/>
            <person name="Pitluck S."/>
            <person name="Kyrpides N."/>
            <person name="Mavromatis K."/>
            <person name="Ivanova N."/>
            <person name="Ovchinnikova G."/>
            <person name="Saunders E."/>
            <person name="Brettin T."/>
            <person name="Detter J.C."/>
            <person name="Han C."/>
            <person name="Larimer F."/>
            <person name="Land M."/>
            <person name="Hauser L."/>
            <person name="Markowitz V."/>
            <person name="Cheng J.-F."/>
            <person name="Hugenholtz P."/>
            <person name="Woyke T."/>
            <person name="Wu D."/>
            <person name="Jando M."/>
            <person name="Schneider S."/>
            <person name="Goeker M."/>
            <person name="Klenk H.-P."/>
            <person name="Eisen J.A."/>
        </authorList>
    </citation>
    <scope>NUCLEOTIDE SEQUENCE [LARGE SCALE GENOMIC DNA]</scope>
    <source>
        <strain evidence="2">ATCC 25592 / DSM 43247 / BCRC 13721 / JCM 3198 / KCTC 3076 / NBRC 16047 / NCTC 10667</strain>
    </source>
</reference>
<dbReference type="EMBL" id="CP001802">
    <property type="protein sequence ID" value="ACY19915.1"/>
    <property type="molecule type" value="Genomic_DNA"/>
</dbReference>
<keyword evidence="2" id="KW-1185">Reference proteome</keyword>
<dbReference type="RefSeq" id="WP_012832502.1">
    <property type="nucleotide sequence ID" value="NC_013441.1"/>
</dbReference>
<dbReference type="AlphaFoldDB" id="D0LEJ7"/>
<proteinExistence type="predicted"/>
<dbReference type="OrthoDB" id="2594539at2"/>
<dbReference type="STRING" id="526226.Gbro_0587"/>
<gene>
    <name evidence="1" type="ordered locus">Gbro_0587</name>
</gene>
<dbReference type="HOGENOM" id="CLU_073055_1_0_11"/>
<name>D0LEJ7_GORB4</name>